<keyword evidence="2" id="KW-0732">Signal</keyword>
<evidence type="ECO:0000313" key="3">
    <source>
        <dbReference type="EMBL" id="KHN94559.1"/>
    </source>
</evidence>
<feature type="compositionally biased region" description="Basic and acidic residues" evidence="1">
    <location>
        <begin position="69"/>
        <end position="80"/>
    </location>
</feature>
<feature type="compositionally biased region" description="Basic and acidic residues" evidence="1">
    <location>
        <begin position="27"/>
        <end position="45"/>
    </location>
</feature>
<comment type="caution">
    <text evidence="3">The sequence shown here is derived from an EMBL/GenBank/DDBJ whole genome shotgun (WGS) entry which is preliminary data.</text>
</comment>
<feature type="region of interest" description="Disordered" evidence="1">
    <location>
        <begin position="24"/>
        <end position="110"/>
    </location>
</feature>
<reference evidence="3 4" key="1">
    <citation type="journal article" date="2014" name="Proc. Natl. Acad. Sci. U.S.A.">
        <title>Trajectory and genomic determinants of fungal-pathogen speciation and host adaptation.</title>
        <authorList>
            <person name="Hu X."/>
            <person name="Xiao G."/>
            <person name="Zheng P."/>
            <person name="Shang Y."/>
            <person name="Su Y."/>
            <person name="Zhang X."/>
            <person name="Liu X."/>
            <person name="Zhan S."/>
            <person name="St Leger R.J."/>
            <person name="Wang C."/>
        </authorList>
    </citation>
    <scope>NUCLEOTIDE SEQUENCE [LARGE SCALE GENOMIC DNA]</scope>
    <source>
        <strain evidence="3 4">ARSEF 1941</strain>
    </source>
</reference>
<dbReference type="GeneID" id="63742069"/>
<dbReference type="AlphaFoldDB" id="A0A0B2WLJ1"/>
<dbReference type="HOGENOM" id="CLU_2171634_0_0_1"/>
<feature type="chain" id="PRO_5002096045" evidence="2">
    <location>
        <begin position="20"/>
        <end position="110"/>
    </location>
</feature>
<evidence type="ECO:0000313" key="4">
    <source>
        <dbReference type="Proteomes" id="UP000030816"/>
    </source>
</evidence>
<keyword evidence="4" id="KW-1185">Reference proteome</keyword>
<sequence length="110" mass="11828">MSRQRLAAALVAGLGLASAAVYSTRKSGHEIDKVRRRRAAQEAHEGITSARVAGNETDWTTPHQAAPSRPDRNPRQHGVDTPDGPDGARNGNKGQQKPTVKGETLWQQGI</sequence>
<protein>
    <submittedName>
        <fullName evidence="3">Uncharacterized protein</fullName>
    </submittedName>
</protein>
<gene>
    <name evidence="3" type="ORF">MAM_07614</name>
</gene>
<accession>A0A0B2WLJ1</accession>
<organism evidence="3 4">
    <name type="scientific">Metarhizium album (strain ARSEF 1941)</name>
    <dbReference type="NCBI Taxonomy" id="1081103"/>
    <lineage>
        <taxon>Eukaryota</taxon>
        <taxon>Fungi</taxon>
        <taxon>Dikarya</taxon>
        <taxon>Ascomycota</taxon>
        <taxon>Pezizomycotina</taxon>
        <taxon>Sordariomycetes</taxon>
        <taxon>Hypocreomycetidae</taxon>
        <taxon>Hypocreales</taxon>
        <taxon>Clavicipitaceae</taxon>
        <taxon>Metarhizium</taxon>
    </lineage>
</organism>
<feature type="signal peptide" evidence="2">
    <location>
        <begin position="1"/>
        <end position="19"/>
    </location>
</feature>
<proteinExistence type="predicted"/>
<evidence type="ECO:0000256" key="2">
    <source>
        <dbReference type="SAM" id="SignalP"/>
    </source>
</evidence>
<name>A0A0B2WLJ1_METAS</name>
<dbReference type="Proteomes" id="UP000030816">
    <property type="component" value="Unassembled WGS sequence"/>
</dbReference>
<dbReference type="EMBL" id="AZHE01000033">
    <property type="protein sequence ID" value="KHN94559.1"/>
    <property type="molecule type" value="Genomic_DNA"/>
</dbReference>
<dbReference type="RefSeq" id="XP_040675625.1">
    <property type="nucleotide sequence ID" value="XM_040826412.1"/>
</dbReference>
<evidence type="ECO:0000256" key="1">
    <source>
        <dbReference type="SAM" id="MobiDB-lite"/>
    </source>
</evidence>